<dbReference type="AlphaFoldDB" id="A0A9X1F7R1"/>
<comment type="caution">
    <text evidence="1">The sequence shown here is derived from an EMBL/GenBank/DDBJ whole genome shotgun (WGS) entry which is preliminary data.</text>
</comment>
<proteinExistence type="predicted"/>
<sequence>MTISDKFKFSLLKSRLGRLIRDIESRLIVLKMMFSNSKKANRKTVYCISPYKTGTTYLSSSFNPEISQHEPIHYTSYKVLDRDFDKYFAKRLNYLDLKLECSGSWSAYIEEMANNKVAKDLEYICVLRSPSSWITSVINYWNKTNMLKFHFDIPLEFFWKHKVGVDLRAFDFKKDNKENQEIIDKLIKFYFDFTEKTKLLKNVTYIDLKDIGDSIPKVEELIDEKAAVKDSWKRENKKKQFIYKNDSIDEAYNQLTAGLVEKKKHEPMVRRLVS</sequence>
<reference evidence="1" key="1">
    <citation type="submission" date="2021-04" db="EMBL/GenBank/DDBJ databases">
        <authorList>
            <person name="Pira H."/>
            <person name="Risdian C."/>
            <person name="Wink J."/>
        </authorList>
    </citation>
    <scope>NUCLEOTIDE SEQUENCE</scope>
    <source>
        <strain evidence="1">WHY3</strain>
    </source>
</reference>
<dbReference type="RefSeq" id="WP_218544561.1">
    <property type="nucleotide sequence ID" value="NZ_JAGSPD010000002.1"/>
</dbReference>
<protein>
    <recommendedName>
        <fullName evidence="3">Sulfotransferase domain-containing protein</fullName>
    </recommendedName>
</protein>
<evidence type="ECO:0000313" key="1">
    <source>
        <dbReference type="EMBL" id="MBV7268008.1"/>
    </source>
</evidence>
<dbReference type="Proteomes" id="UP001138894">
    <property type="component" value="Unassembled WGS sequence"/>
</dbReference>
<evidence type="ECO:0008006" key="3">
    <source>
        <dbReference type="Google" id="ProtNLM"/>
    </source>
</evidence>
<dbReference type="EMBL" id="JAGSPD010000002">
    <property type="protein sequence ID" value="MBV7268008.1"/>
    <property type="molecule type" value="Genomic_DNA"/>
</dbReference>
<organism evidence="1 2">
    <name type="scientific">Winogradskyella luteola</name>
    <dbReference type="NCBI Taxonomy" id="2828330"/>
    <lineage>
        <taxon>Bacteria</taxon>
        <taxon>Pseudomonadati</taxon>
        <taxon>Bacteroidota</taxon>
        <taxon>Flavobacteriia</taxon>
        <taxon>Flavobacteriales</taxon>
        <taxon>Flavobacteriaceae</taxon>
        <taxon>Winogradskyella</taxon>
    </lineage>
</organism>
<evidence type="ECO:0000313" key="2">
    <source>
        <dbReference type="Proteomes" id="UP001138894"/>
    </source>
</evidence>
<keyword evidence="2" id="KW-1185">Reference proteome</keyword>
<accession>A0A9X1F7R1</accession>
<gene>
    <name evidence="1" type="ORF">KCG49_02240</name>
</gene>
<name>A0A9X1F7R1_9FLAO</name>